<protein>
    <recommendedName>
        <fullName evidence="2">Homeobox domain-containing protein</fullName>
    </recommendedName>
</protein>
<dbReference type="InterPro" id="IPR001356">
    <property type="entry name" value="HD"/>
</dbReference>
<keyword evidence="1" id="KW-0539">Nucleus</keyword>
<dbReference type="SMART" id="SM00389">
    <property type="entry name" value="HOX"/>
    <property type="match status" value="1"/>
</dbReference>
<sequence>MSEGSASKYRRLITLEGSAILRDAFNQGMTRPTREQKEKILQRIHAVPGCENYTLSKVNSWFAEWRHRMGITEPRKSTSSTKATLRPDQITMLKILYEGTNGDPRQQLIDTWAKLLQASSADVTVWVRAEQDKKETDEQECPRRELLLAIHHELNGWDAVGDRNPPKSAEDFTEMFGPYEKMMKALLNNI</sequence>
<dbReference type="GO" id="GO:0003677">
    <property type="term" value="F:DNA binding"/>
    <property type="evidence" value="ECO:0007669"/>
    <property type="project" value="UniProtKB-UniRule"/>
</dbReference>
<dbReference type="InterPro" id="IPR009057">
    <property type="entry name" value="Homeodomain-like_sf"/>
</dbReference>
<dbReference type="KEGG" id="mrr:Moror_10013"/>
<accession>V2Y1U3</accession>
<dbReference type="PROSITE" id="PS50071">
    <property type="entry name" value="HOMEOBOX_2"/>
    <property type="match status" value="1"/>
</dbReference>
<evidence type="ECO:0000313" key="3">
    <source>
        <dbReference type="EMBL" id="ESK85599.1"/>
    </source>
</evidence>
<dbReference type="AlphaFoldDB" id="V2Y1U3"/>
<keyword evidence="1" id="KW-0238">DNA-binding</keyword>
<evidence type="ECO:0000256" key="1">
    <source>
        <dbReference type="PROSITE-ProRule" id="PRU00108"/>
    </source>
</evidence>
<keyword evidence="4" id="KW-1185">Reference proteome</keyword>
<evidence type="ECO:0000259" key="2">
    <source>
        <dbReference type="PROSITE" id="PS50071"/>
    </source>
</evidence>
<proteinExistence type="predicted"/>
<dbReference type="SUPFAM" id="SSF46689">
    <property type="entry name" value="Homeodomain-like"/>
    <property type="match status" value="1"/>
</dbReference>
<feature type="DNA-binding region" description="Homeobox" evidence="1">
    <location>
        <begin position="6"/>
        <end position="73"/>
    </location>
</feature>
<feature type="domain" description="Homeobox" evidence="2">
    <location>
        <begin position="4"/>
        <end position="72"/>
    </location>
</feature>
<evidence type="ECO:0000313" key="4">
    <source>
        <dbReference type="Proteomes" id="UP000017559"/>
    </source>
</evidence>
<organism evidence="3 4">
    <name type="scientific">Moniliophthora roreri (strain MCA 2997)</name>
    <name type="common">Cocoa frosty pod rot fungus</name>
    <name type="synonym">Crinipellis roreri</name>
    <dbReference type="NCBI Taxonomy" id="1381753"/>
    <lineage>
        <taxon>Eukaryota</taxon>
        <taxon>Fungi</taxon>
        <taxon>Dikarya</taxon>
        <taxon>Basidiomycota</taxon>
        <taxon>Agaricomycotina</taxon>
        <taxon>Agaricomycetes</taxon>
        <taxon>Agaricomycetidae</taxon>
        <taxon>Agaricales</taxon>
        <taxon>Marasmiineae</taxon>
        <taxon>Marasmiaceae</taxon>
        <taxon>Moniliophthora</taxon>
    </lineage>
</organism>
<gene>
    <name evidence="3" type="ORF">Moror_10013</name>
</gene>
<dbReference type="HOGENOM" id="CLU_100679_0_0_1"/>
<name>V2Y1U3_MONRO</name>
<dbReference type="EMBL" id="AWSO01001046">
    <property type="protein sequence ID" value="ESK85599.1"/>
    <property type="molecule type" value="Genomic_DNA"/>
</dbReference>
<dbReference type="OrthoDB" id="2646043at2759"/>
<dbReference type="Proteomes" id="UP000017559">
    <property type="component" value="Unassembled WGS sequence"/>
</dbReference>
<keyword evidence="1" id="KW-0371">Homeobox</keyword>
<comment type="subcellular location">
    <subcellularLocation>
        <location evidence="1">Nucleus</location>
    </subcellularLocation>
</comment>
<comment type="caution">
    <text evidence="3">The sequence shown here is derived from an EMBL/GenBank/DDBJ whole genome shotgun (WGS) entry which is preliminary data.</text>
</comment>
<dbReference type="GO" id="GO:0005634">
    <property type="term" value="C:nucleus"/>
    <property type="evidence" value="ECO:0007669"/>
    <property type="project" value="UniProtKB-SubCell"/>
</dbReference>
<reference evidence="3 4" key="1">
    <citation type="journal article" date="2014" name="BMC Genomics">
        <title>Genome and secretome analysis of the hemibiotrophic fungal pathogen, Moniliophthora roreri, which causes frosty pod rot disease of cacao: mechanisms of the biotrophic and necrotrophic phases.</title>
        <authorList>
            <person name="Meinhardt L.W."/>
            <person name="Costa G.G.L."/>
            <person name="Thomazella D.P.T."/>
            <person name="Teixeira P.J.P.L."/>
            <person name="Carazzolle M.F."/>
            <person name="Schuster S.C."/>
            <person name="Carlson J.E."/>
            <person name="Guiltinan M.J."/>
            <person name="Mieczkowski P."/>
            <person name="Farmer A."/>
            <person name="Ramaraj T."/>
            <person name="Crozier J."/>
            <person name="Davis R.E."/>
            <person name="Shao J."/>
            <person name="Melnick R.L."/>
            <person name="Pereira G.A.G."/>
            <person name="Bailey B.A."/>
        </authorList>
    </citation>
    <scope>NUCLEOTIDE SEQUENCE [LARGE SCALE GENOMIC DNA]</scope>
    <source>
        <strain evidence="3 4">MCA 2997</strain>
    </source>
</reference>